<comment type="caution">
    <text evidence="1">The sequence shown here is derived from an EMBL/GenBank/DDBJ whole genome shotgun (WGS) entry which is preliminary data.</text>
</comment>
<evidence type="ECO:0000313" key="1">
    <source>
        <dbReference type="EMBL" id="OGI64931.1"/>
    </source>
</evidence>
<proteinExistence type="predicted"/>
<accession>A0A1F6V589</accession>
<organism evidence="1 2">
    <name type="scientific">Candidatus Nomurabacteria bacterium RIFCSPHIGHO2_01_FULL_39_10</name>
    <dbReference type="NCBI Taxonomy" id="1801733"/>
    <lineage>
        <taxon>Bacteria</taxon>
        <taxon>Candidatus Nomuraibacteriota</taxon>
    </lineage>
</organism>
<evidence type="ECO:0000313" key="2">
    <source>
        <dbReference type="Proteomes" id="UP000178700"/>
    </source>
</evidence>
<name>A0A1F6V589_9BACT</name>
<dbReference type="AlphaFoldDB" id="A0A1F6V589"/>
<protein>
    <submittedName>
        <fullName evidence="1">Uncharacterized protein</fullName>
    </submittedName>
</protein>
<dbReference type="Proteomes" id="UP000178700">
    <property type="component" value="Unassembled WGS sequence"/>
</dbReference>
<sequence>MKIQAQPHTFAFQTPQQFKEAYLQLYLGTEFEQYQQLNQSLTATDIATYQTQKETLEEYNKQKQAFIRKVQQNSATPQEYETQQQIDVAIKEITLDGKITKYFSIQEKISTPYHRAARVRNNYITQYNPKDRNILLIHGENGTPSLFSDLANILRADGGLVTQSNYHAIPLLEKPEPTQIDTTQPESTPPELTKTIATKTDTQDNNAIDDIIYTAFEICGRNDGKETWPILRHAEKNDGFTLFFLSDAPLHAHCQNDPELKYAKELHKQHKKIFIMTDNYYCPRAL</sequence>
<dbReference type="EMBL" id="MFTJ01000033">
    <property type="protein sequence ID" value="OGI64931.1"/>
    <property type="molecule type" value="Genomic_DNA"/>
</dbReference>
<gene>
    <name evidence="1" type="ORF">A2642_02400</name>
</gene>
<reference evidence="1 2" key="1">
    <citation type="journal article" date="2016" name="Nat. Commun.">
        <title>Thousands of microbial genomes shed light on interconnected biogeochemical processes in an aquifer system.</title>
        <authorList>
            <person name="Anantharaman K."/>
            <person name="Brown C.T."/>
            <person name="Hug L.A."/>
            <person name="Sharon I."/>
            <person name="Castelle C.J."/>
            <person name="Probst A.J."/>
            <person name="Thomas B.C."/>
            <person name="Singh A."/>
            <person name="Wilkins M.J."/>
            <person name="Karaoz U."/>
            <person name="Brodie E.L."/>
            <person name="Williams K.H."/>
            <person name="Hubbard S.S."/>
            <person name="Banfield J.F."/>
        </authorList>
    </citation>
    <scope>NUCLEOTIDE SEQUENCE [LARGE SCALE GENOMIC DNA]</scope>
</reference>